<reference evidence="3" key="1">
    <citation type="journal article" date="2020" name="Cell">
        <title>Large-Scale Comparative Analyses of Tick Genomes Elucidate Their Genetic Diversity and Vector Capacities.</title>
        <authorList>
            <consortium name="Tick Genome and Microbiome Consortium (TIGMIC)"/>
            <person name="Jia N."/>
            <person name="Wang J."/>
            <person name="Shi W."/>
            <person name="Du L."/>
            <person name="Sun Y."/>
            <person name="Zhan W."/>
            <person name="Jiang J.F."/>
            <person name="Wang Q."/>
            <person name="Zhang B."/>
            <person name="Ji P."/>
            <person name="Bell-Sakyi L."/>
            <person name="Cui X.M."/>
            <person name="Yuan T.T."/>
            <person name="Jiang B.G."/>
            <person name="Yang W.F."/>
            <person name="Lam T.T."/>
            <person name="Chang Q.C."/>
            <person name="Ding S.J."/>
            <person name="Wang X.J."/>
            <person name="Zhu J.G."/>
            <person name="Ruan X.D."/>
            <person name="Zhao L."/>
            <person name="Wei J.T."/>
            <person name="Ye R.Z."/>
            <person name="Que T.C."/>
            <person name="Du C.H."/>
            <person name="Zhou Y.H."/>
            <person name="Cheng J.X."/>
            <person name="Dai P.F."/>
            <person name="Guo W.B."/>
            <person name="Han X.H."/>
            <person name="Huang E.J."/>
            <person name="Li L.F."/>
            <person name="Wei W."/>
            <person name="Gao Y.C."/>
            <person name="Liu J.Z."/>
            <person name="Shao H.Z."/>
            <person name="Wang X."/>
            <person name="Wang C.C."/>
            <person name="Yang T.C."/>
            <person name="Huo Q.B."/>
            <person name="Li W."/>
            <person name="Chen H.Y."/>
            <person name="Chen S.E."/>
            <person name="Zhou L.G."/>
            <person name="Ni X.B."/>
            <person name="Tian J.H."/>
            <person name="Sheng Y."/>
            <person name="Liu T."/>
            <person name="Pan Y.S."/>
            <person name="Xia L.Y."/>
            <person name="Li J."/>
            <person name="Zhao F."/>
            <person name="Cao W.C."/>
        </authorList>
    </citation>
    <scope>NUCLEOTIDE SEQUENCE</scope>
    <source>
        <strain evidence="3">Rmic-2018</strain>
    </source>
</reference>
<dbReference type="GO" id="GO:0003677">
    <property type="term" value="F:DNA binding"/>
    <property type="evidence" value="ECO:0007669"/>
    <property type="project" value="InterPro"/>
</dbReference>
<evidence type="ECO:0000256" key="1">
    <source>
        <dbReference type="SAM" id="MobiDB-lite"/>
    </source>
</evidence>
<dbReference type="GO" id="GO:0045892">
    <property type="term" value="P:negative regulation of DNA-templated transcription"/>
    <property type="evidence" value="ECO:0007669"/>
    <property type="project" value="InterPro"/>
</dbReference>
<dbReference type="Proteomes" id="UP000821866">
    <property type="component" value="Chromosome 4"/>
</dbReference>
<dbReference type="PANTHER" id="PTHR14628">
    <property type="entry name" value="BEN DOMAIN-CONTAINING PROTEIN 5"/>
    <property type="match status" value="1"/>
</dbReference>
<evidence type="ECO:0000313" key="3">
    <source>
        <dbReference type="EMBL" id="KAH8028672.1"/>
    </source>
</evidence>
<comment type="caution">
    <text evidence="3">The sequence shown here is derived from an EMBL/GenBank/DDBJ whole genome shotgun (WGS) entry which is preliminary data.</text>
</comment>
<gene>
    <name evidence="3" type="ORF">HPB51_018075</name>
</gene>
<dbReference type="Pfam" id="PF10523">
    <property type="entry name" value="BEN"/>
    <property type="match status" value="1"/>
</dbReference>
<dbReference type="VEuPathDB" id="VectorBase:LOC119167792"/>
<dbReference type="PANTHER" id="PTHR14628:SF1">
    <property type="entry name" value="BEN DOMAIN-CONTAINING PROTEIN 5"/>
    <property type="match status" value="1"/>
</dbReference>
<dbReference type="Gene3D" id="1.10.10.2590">
    <property type="entry name" value="BEN domain"/>
    <property type="match status" value="1"/>
</dbReference>
<proteinExistence type="predicted"/>
<name>A0A9J6E3R3_RHIMP</name>
<feature type="compositionally biased region" description="Basic and acidic residues" evidence="1">
    <location>
        <begin position="16"/>
        <end position="26"/>
    </location>
</feature>
<organism evidence="3 4">
    <name type="scientific">Rhipicephalus microplus</name>
    <name type="common">Cattle tick</name>
    <name type="synonym">Boophilus microplus</name>
    <dbReference type="NCBI Taxonomy" id="6941"/>
    <lineage>
        <taxon>Eukaryota</taxon>
        <taxon>Metazoa</taxon>
        <taxon>Ecdysozoa</taxon>
        <taxon>Arthropoda</taxon>
        <taxon>Chelicerata</taxon>
        <taxon>Arachnida</taxon>
        <taxon>Acari</taxon>
        <taxon>Parasitiformes</taxon>
        <taxon>Ixodida</taxon>
        <taxon>Ixodoidea</taxon>
        <taxon>Ixodidae</taxon>
        <taxon>Rhipicephalinae</taxon>
        <taxon>Rhipicephalus</taxon>
        <taxon>Boophilus</taxon>
    </lineage>
</organism>
<keyword evidence="4" id="KW-1185">Reference proteome</keyword>
<feature type="compositionally biased region" description="Basic and acidic residues" evidence="1">
    <location>
        <begin position="35"/>
        <end position="48"/>
    </location>
</feature>
<feature type="compositionally biased region" description="Polar residues" evidence="1">
    <location>
        <begin position="1"/>
        <end position="14"/>
    </location>
</feature>
<feature type="domain" description="BEN" evidence="2">
    <location>
        <begin position="92"/>
        <end position="139"/>
    </location>
</feature>
<evidence type="ECO:0000259" key="2">
    <source>
        <dbReference type="Pfam" id="PF10523"/>
    </source>
</evidence>
<dbReference type="InterPro" id="IPR018379">
    <property type="entry name" value="BEN_domain"/>
</dbReference>
<evidence type="ECO:0000313" key="4">
    <source>
        <dbReference type="Proteomes" id="UP000821866"/>
    </source>
</evidence>
<sequence>MKMTVSSQRASCSLKSGRDHSTREVDIDNDNMDVIPKEKTSPPDGHTRKENAMVTCISDCAWLIVQVDIGSGLQINSRAWKHIQGHQKDSLFVKDLLLGIWPKKQLKNRSLQEKRCPRFPDRPAKTPLTPWKVEVMRDCYRWRLQCQGIPENLVPAAVEQLNHFVVEKLAGLERLGKWEKTQEIPE</sequence>
<reference evidence="3" key="2">
    <citation type="submission" date="2021-09" db="EMBL/GenBank/DDBJ databases">
        <authorList>
            <person name="Jia N."/>
            <person name="Wang J."/>
            <person name="Shi W."/>
            <person name="Du L."/>
            <person name="Sun Y."/>
            <person name="Zhan W."/>
            <person name="Jiang J."/>
            <person name="Wang Q."/>
            <person name="Zhang B."/>
            <person name="Ji P."/>
            <person name="Sakyi L.B."/>
            <person name="Cui X."/>
            <person name="Yuan T."/>
            <person name="Jiang B."/>
            <person name="Yang W."/>
            <person name="Lam T.T.-Y."/>
            <person name="Chang Q."/>
            <person name="Ding S."/>
            <person name="Wang X."/>
            <person name="Zhu J."/>
            <person name="Ruan X."/>
            <person name="Zhao L."/>
            <person name="Wei J."/>
            <person name="Que T."/>
            <person name="Du C."/>
            <person name="Cheng J."/>
            <person name="Dai P."/>
            <person name="Han X."/>
            <person name="Huang E."/>
            <person name="Gao Y."/>
            <person name="Liu J."/>
            <person name="Shao H."/>
            <person name="Ye R."/>
            <person name="Li L."/>
            <person name="Wei W."/>
            <person name="Wang X."/>
            <person name="Wang C."/>
            <person name="Huo Q."/>
            <person name="Li W."/>
            <person name="Guo W."/>
            <person name="Chen H."/>
            <person name="Chen S."/>
            <person name="Zhou L."/>
            <person name="Zhou L."/>
            <person name="Ni X."/>
            <person name="Tian J."/>
            <person name="Zhou Y."/>
            <person name="Sheng Y."/>
            <person name="Liu T."/>
            <person name="Pan Y."/>
            <person name="Xia L."/>
            <person name="Li J."/>
            <person name="Zhao F."/>
            <person name="Cao W."/>
        </authorList>
    </citation>
    <scope>NUCLEOTIDE SEQUENCE</scope>
    <source>
        <strain evidence="3">Rmic-2018</strain>
        <tissue evidence="3">Larvae</tissue>
    </source>
</reference>
<dbReference type="InterPro" id="IPR040391">
    <property type="entry name" value="BEND5"/>
</dbReference>
<accession>A0A9J6E3R3</accession>
<protein>
    <recommendedName>
        <fullName evidence="2">BEN domain-containing protein</fullName>
    </recommendedName>
</protein>
<dbReference type="EMBL" id="JABSTU010000006">
    <property type="protein sequence ID" value="KAH8028672.1"/>
    <property type="molecule type" value="Genomic_DNA"/>
</dbReference>
<dbReference type="AlphaFoldDB" id="A0A9J6E3R3"/>
<feature type="region of interest" description="Disordered" evidence="1">
    <location>
        <begin position="1"/>
        <end position="48"/>
    </location>
</feature>